<accession>A0A085LIU4</accession>
<protein>
    <submittedName>
        <fullName evidence="1">Uncharacterized protein</fullName>
    </submittedName>
</protein>
<gene>
    <name evidence="1" type="ORF">M513_14233</name>
    <name evidence="2" type="ORF">M514_14233</name>
</gene>
<keyword evidence="3" id="KW-1185">Reference proteome</keyword>
<dbReference type="Proteomes" id="UP000030758">
    <property type="component" value="Unassembled WGS sequence"/>
</dbReference>
<proteinExistence type="predicted"/>
<dbReference type="EMBL" id="KL364210">
    <property type="protein sequence ID" value="KFD44890.1"/>
    <property type="molecule type" value="Genomic_DNA"/>
</dbReference>
<evidence type="ECO:0000313" key="3">
    <source>
        <dbReference type="Proteomes" id="UP000030764"/>
    </source>
</evidence>
<dbReference type="AlphaFoldDB" id="A0A085LIU4"/>
<reference evidence="1 3" key="1">
    <citation type="journal article" date="2014" name="Nat. Genet.">
        <title>Genome and transcriptome of the porcine whipworm Trichuris suis.</title>
        <authorList>
            <person name="Jex A.R."/>
            <person name="Nejsum P."/>
            <person name="Schwarz E.M."/>
            <person name="Hu L."/>
            <person name="Young N.D."/>
            <person name="Hall R.S."/>
            <person name="Korhonen P.K."/>
            <person name="Liao S."/>
            <person name="Thamsborg S."/>
            <person name="Xia J."/>
            <person name="Xu P."/>
            <person name="Wang S."/>
            <person name="Scheerlinck J.P."/>
            <person name="Hofmann A."/>
            <person name="Sternberg P.W."/>
            <person name="Wang J."/>
            <person name="Gasser R.B."/>
        </authorList>
    </citation>
    <scope>NUCLEOTIDE SEQUENCE [LARGE SCALE GENOMIC DNA]</scope>
    <source>
        <strain evidence="2">DCEP-RM93F</strain>
        <strain evidence="1">DCEP-RM93M</strain>
    </source>
</reference>
<evidence type="ECO:0000313" key="2">
    <source>
        <dbReference type="EMBL" id="KFD59277.1"/>
    </source>
</evidence>
<name>A0A085LIU4_9BILA</name>
<dbReference type="EMBL" id="KL368286">
    <property type="protein sequence ID" value="KFD59277.1"/>
    <property type="molecule type" value="Genomic_DNA"/>
</dbReference>
<dbReference type="Proteomes" id="UP000030764">
    <property type="component" value="Unassembled WGS sequence"/>
</dbReference>
<sequence length="90" mass="10134">MSNCPRGRLESTMRTTLPQVMLEWSALRFGPGASVGMYSFIHRLQKRFKIACANNQLRFGVRCLDIELPQARGCEHVLARNGSERAAPDL</sequence>
<organism evidence="1 3">
    <name type="scientific">Trichuris suis</name>
    <name type="common">pig whipworm</name>
    <dbReference type="NCBI Taxonomy" id="68888"/>
    <lineage>
        <taxon>Eukaryota</taxon>
        <taxon>Metazoa</taxon>
        <taxon>Ecdysozoa</taxon>
        <taxon>Nematoda</taxon>
        <taxon>Enoplea</taxon>
        <taxon>Dorylaimia</taxon>
        <taxon>Trichinellida</taxon>
        <taxon>Trichuridae</taxon>
        <taxon>Trichuris</taxon>
    </lineage>
</organism>
<evidence type="ECO:0000313" key="1">
    <source>
        <dbReference type="EMBL" id="KFD44890.1"/>
    </source>
</evidence>